<keyword evidence="1" id="KW-0472">Membrane</keyword>
<feature type="transmembrane region" description="Helical" evidence="1">
    <location>
        <begin position="12"/>
        <end position="31"/>
    </location>
</feature>
<keyword evidence="1" id="KW-0812">Transmembrane</keyword>
<evidence type="ECO:0000313" key="3">
    <source>
        <dbReference type="Proteomes" id="UP001150217"/>
    </source>
</evidence>
<evidence type="ECO:0000313" key="2">
    <source>
        <dbReference type="EMBL" id="KAJ4489127.1"/>
    </source>
</evidence>
<protein>
    <submittedName>
        <fullName evidence="2">Uncharacterized protein</fullName>
    </submittedName>
</protein>
<dbReference type="Proteomes" id="UP001150217">
    <property type="component" value="Unassembled WGS sequence"/>
</dbReference>
<sequence>MYHSFFILYQSYIYKLTSLLASFIHACLVLHENFVELIILFIHYFCTYTPNYVEIDLLLSWHVS</sequence>
<comment type="caution">
    <text evidence="2">The sequence shown here is derived from an EMBL/GenBank/DDBJ whole genome shotgun (WGS) entry which is preliminary data.</text>
</comment>
<evidence type="ECO:0000256" key="1">
    <source>
        <dbReference type="SAM" id="Phobius"/>
    </source>
</evidence>
<gene>
    <name evidence="2" type="ORF">C8R41DRAFT_400608</name>
</gene>
<keyword evidence="1" id="KW-1133">Transmembrane helix</keyword>
<keyword evidence="3" id="KW-1185">Reference proteome</keyword>
<dbReference type="EMBL" id="JANVFT010000045">
    <property type="protein sequence ID" value="KAJ4489127.1"/>
    <property type="molecule type" value="Genomic_DNA"/>
</dbReference>
<proteinExistence type="predicted"/>
<name>A0ABQ8VGE1_9AGAR</name>
<organism evidence="2 3">
    <name type="scientific">Lentinula lateritia</name>
    <dbReference type="NCBI Taxonomy" id="40482"/>
    <lineage>
        <taxon>Eukaryota</taxon>
        <taxon>Fungi</taxon>
        <taxon>Dikarya</taxon>
        <taxon>Basidiomycota</taxon>
        <taxon>Agaricomycotina</taxon>
        <taxon>Agaricomycetes</taxon>
        <taxon>Agaricomycetidae</taxon>
        <taxon>Agaricales</taxon>
        <taxon>Marasmiineae</taxon>
        <taxon>Omphalotaceae</taxon>
        <taxon>Lentinula</taxon>
    </lineage>
</organism>
<accession>A0ABQ8VGE1</accession>
<reference evidence="2" key="1">
    <citation type="submission" date="2022-08" db="EMBL/GenBank/DDBJ databases">
        <title>A Global Phylogenomic Analysis of the Shiitake Genus Lentinula.</title>
        <authorList>
            <consortium name="DOE Joint Genome Institute"/>
            <person name="Sierra-Patev S."/>
            <person name="Min B."/>
            <person name="Naranjo-Ortiz M."/>
            <person name="Looney B."/>
            <person name="Konkel Z."/>
            <person name="Slot J.C."/>
            <person name="Sakamoto Y."/>
            <person name="Steenwyk J.L."/>
            <person name="Rokas A."/>
            <person name="Carro J."/>
            <person name="Camarero S."/>
            <person name="Ferreira P."/>
            <person name="Molpeceres G."/>
            <person name="Ruiz-Duenas F.J."/>
            <person name="Serrano A."/>
            <person name="Henrissat B."/>
            <person name="Drula E."/>
            <person name="Hughes K.W."/>
            <person name="Mata J.L."/>
            <person name="Ishikawa N.K."/>
            <person name="Vargas-Isla R."/>
            <person name="Ushijima S."/>
            <person name="Smith C.A."/>
            <person name="Ahrendt S."/>
            <person name="Andreopoulos W."/>
            <person name="He G."/>
            <person name="Labutti K."/>
            <person name="Lipzen A."/>
            <person name="Ng V."/>
            <person name="Riley R."/>
            <person name="Sandor L."/>
            <person name="Barry K."/>
            <person name="Martinez A.T."/>
            <person name="Xiao Y."/>
            <person name="Gibbons J.G."/>
            <person name="Terashima K."/>
            <person name="Grigoriev I.V."/>
            <person name="Hibbett D.S."/>
        </authorList>
    </citation>
    <scope>NUCLEOTIDE SEQUENCE</scope>
    <source>
        <strain evidence="2">RHP3577 ss4</strain>
    </source>
</reference>